<proteinExistence type="predicted"/>
<feature type="domain" description="Peptidase C39-like" evidence="1">
    <location>
        <begin position="188"/>
        <end position="373"/>
    </location>
</feature>
<organism evidence="2 3">
    <name type="scientific">Akkermansia biwaensis</name>
    <dbReference type="NCBI Taxonomy" id="2946555"/>
    <lineage>
        <taxon>Bacteria</taxon>
        <taxon>Pseudomonadati</taxon>
        <taxon>Verrucomicrobiota</taxon>
        <taxon>Verrucomicrobiia</taxon>
        <taxon>Verrucomicrobiales</taxon>
        <taxon>Akkermansiaceae</taxon>
        <taxon>Akkermansia</taxon>
    </lineage>
</organism>
<evidence type="ECO:0000313" key="2">
    <source>
        <dbReference type="EMBL" id="BDL43225.1"/>
    </source>
</evidence>
<dbReference type="Proteomes" id="UP001062263">
    <property type="component" value="Chromosome"/>
</dbReference>
<protein>
    <recommendedName>
        <fullName evidence="1">Peptidase C39-like domain-containing protein</fullName>
    </recommendedName>
</protein>
<dbReference type="InterPro" id="IPR039564">
    <property type="entry name" value="Peptidase_C39-like"/>
</dbReference>
<sequence length="401" mass="44948">MAPDLKSGSFWSSSREDLFGKYFNGEAGGWVDKEKTQLRMARPRIKIGEISLGETLVNWKDDTPQSMTVMIYNKGDNGAIDRDEFETRLERVKAALDTLTGVKSKEYRASRREAVVKVNGWSWVWDKGAAVVEVNSSREGREFEAEFIRLKLGPTEASIARPDTSSRAKKADIKQHVKKEGKRIVIQDIPMVDQGQKGYCVVATAARVFAYYGMDYVDQHELASLGNTSASGGTSTAEMAENLKKIGARFQIRIRVLDSLTDYRDFNNILKSYNRAASKLKKEKVDSQTSWPAFWDNADGEVLKLARAGSQNQVDKWINSIRPYITAGIPVLWSVQLGIVPEPKRLSQTRGGHLRLIIGFDEEKKTVIFSDSWGAEHTEKEMPMADAIAITTGRQVMQPSK</sequence>
<evidence type="ECO:0000313" key="3">
    <source>
        <dbReference type="Proteomes" id="UP001062263"/>
    </source>
</evidence>
<dbReference type="Gene3D" id="3.90.70.10">
    <property type="entry name" value="Cysteine proteinases"/>
    <property type="match status" value="1"/>
</dbReference>
<reference evidence="2" key="1">
    <citation type="submission" date="2022-06" db="EMBL/GenBank/DDBJ databases">
        <title>Akkermansia biwalacus sp. nov., an anaerobic mucin-degrading bacterium isolated from human intestine.</title>
        <authorList>
            <person name="Kobayashi Y."/>
            <person name="Inoue S."/>
            <person name="Kawahara T."/>
            <person name="Kohda N."/>
        </authorList>
    </citation>
    <scope>NUCLEOTIDE SEQUENCE</scope>
    <source>
        <strain evidence="2">WON2089</strain>
    </source>
</reference>
<evidence type="ECO:0000259" key="1">
    <source>
        <dbReference type="Pfam" id="PF13529"/>
    </source>
</evidence>
<gene>
    <name evidence="2" type="ORF">Abiwalacus_07990</name>
</gene>
<dbReference type="Pfam" id="PF13529">
    <property type="entry name" value="Peptidase_C39_2"/>
    <property type="match status" value="1"/>
</dbReference>
<keyword evidence="3" id="KW-1185">Reference proteome</keyword>
<name>A0ABN6QFA3_9BACT</name>
<accession>A0ABN6QFA3</accession>
<dbReference type="EMBL" id="AP025943">
    <property type="protein sequence ID" value="BDL43225.1"/>
    <property type="molecule type" value="Genomic_DNA"/>
</dbReference>